<dbReference type="EMBL" id="AJWK01024857">
    <property type="status" value="NOT_ANNOTATED_CDS"/>
    <property type="molecule type" value="Genomic_DNA"/>
</dbReference>
<feature type="compositionally biased region" description="Polar residues" evidence="7">
    <location>
        <begin position="17"/>
        <end position="70"/>
    </location>
</feature>
<feature type="DNA-binding region" description="Homeobox" evidence="5">
    <location>
        <begin position="235"/>
        <end position="294"/>
    </location>
</feature>
<dbReference type="EMBL" id="AJWK01024855">
    <property type="status" value="NOT_ANNOTATED_CDS"/>
    <property type="molecule type" value="Genomic_DNA"/>
</dbReference>
<reference evidence="10" key="3">
    <citation type="submission" date="2020-05" db="UniProtKB">
        <authorList>
            <consortium name="EnsemblMetazoa"/>
        </authorList>
    </citation>
    <scope>IDENTIFICATION</scope>
    <source>
        <strain evidence="10">Jacobina</strain>
    </source>
</reference>
<feature type="region of interest" description="Disordered" evidence="7">
    <location>
        <begin position="1"/>
        <end position="81"/>
    </location>
</feature>
<keyword evidence="2 5" id="KW-0238">DNA-binding</keyword>
<feature type="region of interest" description="Disordered" evidence="7">
    <location>
        <begin position="285"/>
        <end position="359"/>
    </location>
</feature>
<dbReference type="VEuPathDB" id="VectorBase:LLONM1_011015"/>
<evidence type="ECO:0000256" key="5">
    <source>
        <dbReference type="PROSITE-ProRule" id="PRU00108"/>
    </source>
</evidence>
<sequence length="359" mass="39574">MGSSKRKSSFRIDDILHQQTENQMATQRQPPSTVIKSSETEASSSNRTATPPSDQSAATVSSSNSLQSGRESPRKPTPIYPQMLDLQKTPNLCFPIPLGIPPPFSPAAAYLEHYANALHKGYANHPALETEASSSNRTATPPSDQSAATVSSSNSLQSGRESPRKPTPIYPQMLDLQKTPNLCFPIPLGIPPPFSPAAAYLEHYANALHKASPRLWPFYPHPYGGYLLPPCGSKRKGGQVRFTPQQTQSLERRFSNHKYLSPEDRRHLAMQLKLSDRQVKTWFQNRRAKWRRSNNGATNMDSPTTGPSDTHSDDNATPPLNLAGPHTKSNNSSSKMQQNETSSDEDDPYDESNSPINVS</sequence>
<dbReference type="InterPro" id="IPR017970">
    <property type="entry name" value="Homeobox_CS"/>
</dbReference>
<evidence type="ECO:0000256" key="1">
    <source>
        <dbReference type="ARBA" id="ARBA00004123"/>
    </source>
</evidence>
<accession>A0A1B0CRJ8</accession>
<dbReference type="GO" id="GO:0000981">
    <property type="term" value="F:DNA-binding transcription factor activity, RNA polymerase II-specific"/>
    <property type="evidence" value="ECO:0007669"/>
    <property type="project" value="InterPro"/>
</dbReference>
<feature type="compositionally biased region" description="Polar residues" evidence="7">
    <location>
        <begin position="293"/>
        <end position="309"/>
    </location>
</feature>
<dbReference type="Pfam" id="PF00046">
    <property type="entry name" value="Homeodomain"/>
    <property type="match status" value="1"/>
</dbReference>
<evidence type="ECO:0000256" key="3">
    <source>
        <dbReference type="ARBA" id="ARBA00023155"/>
    </source>
</evidence>
<evidence type="ECO:0000256" key="7">
    <source>
        <dbReference type="SAM" id="MobiDB-lite"/>
    </source>
</evidence>
<organism evidence="10 11">
    <name type="scientific">Lutzomyia longipalpis</name>
    <name type="common">Sand fly</name>
    <dbReference type="NCBI Taxonomy" id="7200"/>
    <lineage>
        <taxon>Eukaryota</taxon>
        <taxon>Metazoa</taxon>
        <taxon>Ecdysozoa</taxon>
        <taxon>Arthropoda</taxon>
        <taxon>Hexapoda</taxon>
        <taxon>Insecta</taxon>
        <taxon>Pterygota</taxon>
        <taxon>Neoptera</taxon>
        <taxon>Endopterygota</taxon>
        <taxon>Diptera</taxon>
        <taxon>Nematocera</taxon>
        <taxon>Psychodoidea</taxon>
        <taxon>Psychodidae</taxon>
        <taxon>Lutzomyia</taxon>
        <taxon>Lutzomyia</taxon>
    </lineage>
</organism>
<dbReference type="EnsemblMetazoa" id="LLOJ007496-RA">
    <property type="protein sequence ID" value="LLOJ007496-PA"/>
    <property type="gene ID" value="LLOJ007496"/>
</dbReference>
<evidence type="ECO:0000313" key="9">
    <source>
        <dbReference type="EMBL" id="MBC1172519.1"/>
    </source>
</evidence>
<dbReference type="EMBL" id="AJWK01024859">
    <property type="status" value="NOT_ANNOTATED_CDS"/>
    <property type="molecule type" value="Genomic_DNA"/>
</dbReference>
<comment type="subcellular location">
    <subcellularLocation>
        <location evidence="1 5 6">Nucleus</location>
    </subcellularLocation>
</comment>
<dbReference type="GO" id="GO:0000978">
    <property type="term" value="F:RNA polymerase II cis-regulatory region sequence-specific DNA binding"/>
    <property type="evidence" value="ECO:0007669"/>
    <property type="project" value="TreeGrafter"/>
</dbReference>
<name>A0A1B0CRJ8_LUTLO</name>
<evidence type="ECO:0000313" key="10">
    <source>
        <dbReference type="EnsemblMetazoa" id="LLOJ007496-PA"/>
    </source>
</evidence>
<dbReference type="PROSITE" id="PS00027">
    <property type="entry name" value="HOMEOBOX_1"/>
    <property type="match status" value="1"/>
</dbReference>
<evidence type="ECO:0000256" key="4">
    <source>
        <dbReference type="ARBA" id="ARBA00023242"/>
    </source>
</evidence>
<feature type="domain" description="Homeobox" evidence="8">
    <location>
        <begin position="233"/>
        <end position="293"/>
    </location>
</feature>
<dbReference type="EMBL" id="AJWK01024856">
    <property type="status" value="NOT_ANNOTATED_CDS"/>
    <property type="molecule type" value="Genomic_DNA"/>
</dbReference>
<dbReference type="AlphaFoldDB" id="A0A1B0CRJ8"/>
<proteinExistence type="predicted"/>
<evidence type="ECO:0000256" key="6">
    <source>
        <dbReference type="RuleBase" id="RU000682"/>
    </source>
</evidence>
<reference evidence="11" key="1">
    <citation type="submission" date="2012-05" db="EMBL/GenBank/DDBJ databases">
        <title>Whole Genome Assembly of Lutzomyia longipalpis.</title>
        <authorList>
            <person name="Richards S."/>
            <person name="Qu C."/>
            <person name="Dillon R."/>
            <person name="Worley K."/>
            <person name="Scherer S."/>
            <person name="Batterton M."/>
            <person name="Taylor A."/>
            <person name="Hawes A."/>
            <person name="Hernandez B."/>
            <person name="Kovar C."/>
            <person name="Mandapat C."/>
            <person name="Pham C."/>
            <person name="Qu C."/>
            <person name="Jing C."/>
            <person name="Bess C."/>
            <person name="Bandaranaike D."/>
            <person name="Ngo D."/>
            <person name="Ongeri F."/>
            <person name="Arias F."/>
            <person name="Lara F."/>
            <person name="Weissenberger G."/>
            <person name="Kamau G."/>
            <person name="Han H."/>
            <person name="Shen H."/>
            <person name="Dinh H."/>
            <person name="Khalil I."/>
            <person name="Jones J."/>
            <person name="Shafer J."/>
            <person name="Jayaseelan J."/>
            <person name="Quiroz J."/>
            <person name="Blankenburg K."/>
            <person name="Nguyen L."/>
            <person name="Jackson L."/>
            <person name="Francisco L."/>
            <person name="Tang L.-Y."/>
            <person name="Pu L.-L."/>
            <person name="Perales L."/>
            <person name="Lorensuhewa L."/>
            <person name="Munidasa M."/>
            <person name="Coyle M."/>
            <person name="Taylor M."/>
            <person name="Puazo M."/>
            <person name="Firestine M."/>
            <person name="Scheel M."/>
            <person name="Javaid M."/>
            <person name="Wang M."/>
            <person name="Li M."/>
            <person name="Tabassum N."/>
            <person name="Saada N."/>
            <person name="Osuji N."/>
            <person name="Aqrawi P."/>
            <person name="Fu Q."/>
            <person name="Thornton R."/>
            <person name="Raj R."/>
            <person name="Goodspeed R."/>
            <person name="Mata R."/>
            <person name="Najjar R."/>
            <person name="Gubbala S."/>
            <person name="Lee S."/>
            <person name="Denson S."/>
            <person name="Patil S."/>
            <person name="Macmil S."/>
            <person name="Qi S."/>
            <person name="Matskevitch T."/>
            <person name="Palculict T."/>
            <person name="Mathew T."/>
            <person name="Vee V."/>
            <person name="Velamala V."/>
            <person name="Korchina V."/>
            <person name="Cai W."/>
            <person name="Liu W."/>
            <person name="Dai W."/>
            <person name="Zou X."/>
            <person name="Zhu Y."/>
            <person name="Zhang Y."/>
            <person name="Wu Y.-Q."/>
            <person name="Xin Y."/>
            <person name="Nazarath L."/>
            <person name="Kovar C."/>
            <person name="Han Y."/>
            <person name="Muzny D."/>
            <person name="Gibbs R."/>
        </authorList>
    </citation>
    <scope>NUCLEOTIDE SEQUENCE [LARGE SCALE GENOMIC DNA]</scope>
    <source>
        <strain evidence="11">Jacobina</strain>
    </source>
</reference>
<dbReference type="PANTHER" id="PTHR24340">
    <property type="entry name" value="HOMEOBOX PROTEIN NKX"/>
    <property type="match status" value="1"/>
</dbReference>
<keyword evidence="3 5" id="KW-0371">Homeobox</keyword>
<dbReference type="CDD" id="cd00086">
    <property type="entry name" value="homeodomain"/>
    <property type="match status" value="1"/>
</dbReference>
<dbReference type="VEuPathDB" id="VectorBase:LLOJ007496"/>
<reference evidence="9" key="2">
    <citation type="journal article" date="2020" name="BMC">
        <title>Leishmania infection induces a limited differential gene expression in the sand fly midgut.</title>
        <authorList>
            <person name="Coutinho-Abreu I.V."/>
            <person name="Serafim T.D."/>
            <person name="Meneses C."/>
            <person name="Kamhawi S."/>
            <person name="Oliveira F."/>
            <person name="Valenzuela J.G."/>
        </authorList>
    </citation>
    <scope>NUCLEOTIDE SEQUENCE</scope>
    <source>
        <strain evidence="9">Jacobina</strain>
        <tissue evidence="9">Midgut</tissue>
    </source>
</reference>
<dbReference type="EMBL" id="AJWK01024860">
    <property type="status" value="NOT_ANNOTATED_CDS"/>
    <property type="molecule type" value="Genomic_DNA"/>
</dbReference>
<dbReference type="Proteomes" id="UP000092461">
    <property type="component" value="Unassembled WGS sequence"/>
</dbReference>
<feature type="compositionally biased region" description="Polar residues" evidence="7">
    <location>
        <begin position="131"/>
        <end position="160"/>
    </location>
</feature>
<dbReference type="Gene3D" id="1.10.10.60">
    <property type="entry name" value="Homeodomain-like"/>
    <property type="match status" value="1"/>
</dbReference>
<keyword evidence="4 5" id="KW-0539">Nucleus</keyword>
<protein>
    <submittedName>
        <fullName evidence="9">Putative homeodomain-containing protein</fullName>
    </submittedName>
</protein>
<dbReference type="GO" id="GO:0030154">
    <property type="term" value="P:cell differentiation"/>
    <property type="evidence" value="ECO:0007669"/>
    <property type="project" value="TreeGrafter"/>
</dbReference>
<feature type="region of interest" description="Disordered" evidence="7">
    <location>
        <begin position="128"/>
        <end position="171"/>
    </location>
</feature>
<dbReference type="EMBL" id="AJWK01024858">
    <property type="status" value="NOT_ANNOTATED_CDS"/>
    <property type="molecule type" value="Genomic_DNA"/>
</dbReference>
<dbReference type="EMBL" id="AJWK01024861">
    <property type="status" value="NOT_ANNOTATED_CDS"/>
    <property type="molecule type" value="Genomic_DNA"/>
</dbReference>
<evidence type="ECO:0000256" key="2">
    <source>
        <dbReference type="ARBA" id="ARBA00023125"/>
    </source>
</evidence>
<dbReference type="InterPro" id="IPR001356">
    <property type="entry name" value="HD"/>
</dbReference>
<keyword evidence="11" id="KW-1185">Reference proteome</keyword>
<dbReference type="SUPFAM" id="SSF46689">
    <property type="entry name" value="Homeodomain-like"/>
    <property type="match status" value="1"/>
</dbReference>
<dbReference type="PROSITE" id="PS50071">
    <property type="entry name" value="HOMEOBOX_2"/>
    <property type="match status" value="1"/>
</dbReference>
<evidence type="ECO:0000313" key="11">
    <source>
        <dbReference type="Proteomes" id="UP000092461"/>
    </source>
</evidence>
<dbReference type="EMBL" id="GITU01003816">
    <property type="protein sequence ID" value="MBC1172519.1"/>
    <property type="molecule type" value="Transcribed_RNA"/>
</dbReference>
<dbReference type="InterPro" id="IPR050394">
    <property type="entry name" value="Homeobox_NK-like"/>
</dbReference>
<dbReference type="InterPro" id="IPR009057">
    <property type="entry name" value="Homeodomain-like_sf"/>
</dbReference>
<evidence type="ECO:0000259" key="8">
    <source>
        <dbReference type="PROSITE" id="PS50071"/>
    </source>
</evidence>
<dbReference type="SMART" id="SM00389">
    <property type="entry name" value="HOX"/>
    <property type="match status" value="1"/>
</dbReference>
<dbReference type="GO" id="GO:0005634">
    <property type="term" value="C:nucleus"/>
    <property type="evidence" value="ECO:0007669"/>
    <property type="project" value="UniProtKB-SubCell"/>
</dbReference>